<name>B1V9G5_PHYAS</name>
<evidence type="ECO:0000313" key="3">
    <source>
        <dbReference type="Proteomes" id="UP000008323"/>
    </source>
</evidence>
<reference evidence="2 3" key="1">
    <citation type="journal article" date="2008" name="J. Bacteriol.">
        <title>Comparative genome analysis of 'Candidatus Phytoplasma australiense' (subgroup tuf-Australia I; rp-A) and 'Ca. Phytoplasma asteris' strains OY-M and AY-WB.</title>
        <authorList>
            <person name="Tran-Nguyen L.T."/>
            <person name="Kube M."/>
            <person name="Schneider B."/>
            <person name="Reinhardt R."/>
            <person name="Gibb K.S."/>
        </authorList>
    </citation>
    <scope>NUCLEOTIDE SEQUENCE [LARGE SCALE GENOMIC DNA]</scope>
</reference>
<protein>
    <submittedName>
        <fullName evidence="2">Uncharacterized phage-associated protein</fullName>
    </submittedName>
</protein>
<dbReference type="EMBL" id="AM422018">
    <property type="protein sequence ID" value="CAM11587.1"/>
    <property type="molecule type" value="Genomic_DNA"/>
</dbReference>
<sequence>MKNNNQINVFDVVHYMVFEKNIKASNLTLNKLVYYSYAKYLIDNNTLADIQNNNYQKLIPNYCQAWVYGPVFYELYRGIKQYLKRQIVNIPKITGFPLTEKQKSAIEYATNKYGNWHPWDLVAKTHMEDPWKKNIDLTMAYPKRIITDESIFNFYFHNKMEL</sequence>
<organism evidence="2 3">
    <name type="scientific">Phytoplasma australiense</name>
    <dbReference type="NCBI Taxonomy" id="59748"/>
    <lineage>
        <taxon>Bacteria</taxon>
        <taxon>Bacillati</taxon>
        <taxon>Mycoplasmatota</taxon>
        <taxon>Mollicutes</taxon>
        <taxon>Acholeplasmatales</taxon>
        <taxon>Acholeplasmataceae</taxon>
        <taxon>Candidatus Phytoplasma</taxon>
        <taxon>16SrXII (Stolbur group)</taxon>
    </lineage>
</organism>
<proteinExistence type="predicted"/>
<dbReference type="STRING" id="59748.PA0252"/>
<evidence type="ECO:0000313" key="2">
    <source>
        <dbReference type="EMBL" id="CAM11587.1"/>
    </source>
</evidence>
<evidence type="ECO:0000259" key="1">
    <source>
        <dbReference type="Pfam" id="PF13274"/>
    </source>
</evidence>
<dbReference type="Pfam" id="PF13274">
    <property type="entry name" value="SocA_Panacea"/>
    <property type="match status" value="1"/>
</dbReference>
<dbReference type="KEGG" id="pal:PA0252"/>
<dbReference type="eggNOG" id="COG3600">
    <property type="taxonomic scope" value="Bacteria"/>
</dbReference>
<gene>
    <name evidence="2" type="primary">gepA</name>
    <name evidence="2" type="ordered locus">PA0252</name>
</gene>
<dbReference type="AlphaFoldDB" id="B1V9G5"/>
<dbReference type="InterPro" id="IPR025272">
    <property type="entry name" value="SocA_Panacea"/>
</dbReference>
<dbReference type="Proteomes" id="UP000008323">
    <property type="component" value="Chromosome"/>
</dbReference>
<accession>B1V9G5</accession>
<feature type="domain" description="Antitoxin SocA-like Panacea" evidence="1">
    <location>
        <begin position="29"/>
        <end position="132"/>
    </location>
</feature>